<dbReference type="Proteomes" id="UP001370348">
    <property type="component" value="Chromosome"/>
</dbReference>
<dbReference type="EMBL" id="CP089984">
    <property type="protein sequence ID" value="WXB12414.1"/>
    <property type="molecule type" value="Genomic_DNA"/>
</dbReference>
<organism evidence="2 3">
    <name type="scientific">Pendulispora albinea</name>
    <dbReference type="NCBI Taxonomy" id="2741071"/>
    <lineage>
        <taxon>Bacteria</taxon>
        <taxon>Pseudomonadati</taxon>
        <taxon>Myxococcota</taxon>
        <taxon>Myxococcia</taxon>
        <taxon>Myxococcales</taxon>
        <taxon>Sorangiineae</taxon>
        <taxon>Pendulisporaceae</taxon>
        <taxon>Pendulispora</taxon>
    </lineage>
</organism>
<reference evidence="2 3" key="1">
    <citation type="submission" date="2021-12" db="EMBL/GenBank/DDBJ databases">
        <title>Discovery of the Pendulisporaceae a myxobacterial family with distinct sporulation behavior and unique specialized metabolism.</title>
        <authorList>
            <person name="Garcia R."/>
            <person name="Popoff A."/>
            <person name="Bader C.D."/>
            <person name="Loehr J."/>
            <person name="Walesch S."/>
            <person name="Walt C."/>
            <person name="Boldt J."/>
            <person name="Bunk B."/>
            <person name="Haeckl F.J.F.P.J."/>
            <person name="Gunesch A.P."/>
            <person name="Birkelbach J."/>
            <person name="Nuebel U."/>
            <person name="Pietschmann T."/>
            <person name="Bach T."/>
            <person name="Mueller R."/>
        </authorList>
    </citation>
    <scope>NUCLEOTIDE SEQUENCE [LARGE SCALE GENOMIC DNA]</scope>
    <source>
        <strain evidence="2 3">MSr11954</strain>
    </source>
</reference>
<sequence length="320" mass="36304">MKWLRTGAGAALIAAATGACAVEDRQQEQKEDVDSAKIAWSSLSNVQVGVRCQQEYQNNWQKDVGNNDVWRRCDNFYNGMGWARRGFQYNLHGAAAGFHTPDTCGWACGFVDSVDFFYMNTHGGSNASSSFFAMWDQNSYAITANMRLGASSRQNMVFTTFACDTHAFDANTWTRWRRAFEGGLVMTLGGHHKLFSGNAQSATEFASRMWDGEPIDRAWLESTWYADNSNTPASINTGVNQADCSWRKDNVRASNLLETIPLRDGRIDWWCQRQWNCRAKWESFDTLDSHQGLYCSPPRLTRNKILRAPMRTRSVRCSEE</sequence>
<feature type="signal peptide" evidence="1">
    <location>
        <begin position="1"/>
        <end position="21"/>
    </location>
</feature>
<proteinExistence type="predicted"/>
<keyword evidence="3" id="KW-1185">Reference proteome</keyword>
<dbReference type="Pfam" id="PF19872">
    <property type="entry name" value="DUF6345"/>
    <property type="match status" value="1"/>
</dbReference>
<evidence type="ECO:0000313" key="2">
    <source>
        <dbReference type="EMBL" id="WXB12414.1"/>
    </source>
</evidence>
<feature type="chain" id="PRO_5046882289" evidence="1">
    <location>
        <begin position="22"/>
        <end position="320"/>
    </location>
</feature>
<name>A0ABZ2LND1_9BACT</name>
<accession>A0ABZ2LND1</accession>
<keyword evidence="1" id="KW-0732">Signal</keyword>
<evidence type="ECO:0000313" key="3">
    <source>
        <dbReference type="Proteomes" id="UP001370348"/>
    </source>
</evidence>
<dbReference type="RefSeq" id="WP_394822036.1">
    <property type="nucleotide sequence ID" value="NZ_CP089984.1"/>
</dbReference>
<gene>
    <name evidence="2" type="ORF">LZC94_31775</name>
</gene>
<dbReference type="PROSITE" id="PS51257">
    <property type="entry name" value="PROKAR_LIPOPROTEIN"/>
    <property type="match status" value="1"/>
</dbReference>
<evidence type="ECO:0000256" key="1">
    <source>
        <dbReference type="SAM" id="SignalP"/>
    </source>
</evidence>
<dbReference type="InterPro" id="IPR045926">
    <property type="entry name" value="DUF6345"/>
</dbReference>
<protein>
    <submittedName>
        <fullName evidence="2">DUF6345 domain-containing protein</fullName>
    </submittedName>
</protein>